<reference evidence="1 2" key="1">
    <citation type="submission" date="2016-10" db="EMBL/GenBank/DDBJ databases">
        <authorList>
            <person name="de Groot N.N."/>
        </authorList>
    </citation>
    <scope>NUCLEOTIDE SEQUENCE [LARGE SCALE GENOMIC DNA]</scope>
    <source>
        <strain evidence="1 2">CGMCC 1.6117</strain>
    </source>
</reference>
<dbReference type="Proteomes" id="UP000182312">
    <property type="component" value="Unassembled WGS sequence"/>
</dbReference>
<dbReference type="EMBL" id="FOJO01000003">
    <property type="protein sequence ID" value="SFA43303.1"/>
    <property type="molecule type" value="Genomic_DNA"/>
</dbReference>
<name>A0A1I0SV71_9RHOB</name>
<gene>
    <name evidence="1" type="ORF">SAMN04487972_1036</name>
</gene>
<evidence type="ECO:0000313" key="1">
    <source>
        <dbReference type="EMBL" id="SFA43303.1"/>
    </source>
</evidence>
<proteinExistence type="predicted"/>
<evidence type="ECO:0000313" key="2">
    <source>
        <dbReference type="Proteomes" id="UP000182312"/>
    </source>
</evidence>
<accession>A0A1I0SV71</accession>
<sequence length="80" mass="8824">MLAAGLGGVAQRTFQRKDLLFNFLHLCSGHFNLSQLLSRDFAKSEDSAQLLRKVLSNEIPVVDKGFQNTIVTPSYGAGWV</sequence>
<organism evidence="1 2">
    <name type="scientific">Paracoccus halophilus</name>
    <dbReference type="NCBI Taxonomy" id="376733"/>
    <lineage>
        <taxon>Bacteria</taxon>
        <taxon>Pseudomonadati</taxon>
        <taxon>Pseudomonadota</taxon>
        <taxon>Alphaproteobacteria</taxon>
        <taxon>Rhodobacterales</taxon>
        <taxon>Paracoccaceae</taxon>
        <taxon>Paracoccus</taxon>
    </lineage>
</organism>
<protein>
    <submittedName>
        <fullName evidence="1">Uncharacterized protein</fullName>
    </submittedName>
</protein>
<dbReference type="AlphaFoldDB" id="A0A1I0SV71"/>